<reference evidence="1 2" key="1">
    <citation type="submission" date="2017-04" db="EMBL/GenBank/DDBJ databases">
        <title>Genome Sequence of the Model Brown-Rot Fungus Postia placenta SB12.</title>
        <authorList>
            <consortium name="DOE Joint Genome Institute"/>
            <person name="Gaskell J."/>
            <person name="Kersten P."/>
            <person name="Larrondo L.F."/>
            <person name="Canessa P."/>
            <person name="Martinez D."/>
            <person name="Hibbett D."/>
            <person name="Schmoll M."/>
            <person name="Kubicek C.P."/>
            <person name="Martinez A.T."/>
            <person name="Yadav J."/>
            <person name="Master E."/>
            <person name="Magnuson J.K."/>
            <person name="James T."/>
            <person name="Yaver D."/>
            <person name="Berka R."/>
            <person name="Labutti K."/>
            <person name="Lipzen A."/>
            <person name="Aerts A."/>
            <person name="Barry K."/>
            <person name="Henrissat B."/>
            <person name="Blanchette R."/>
            <person name="Grigoriev I."/>
            <person name="Cullen D."/>
        </authorList>
    </citation>
    <scope>NUCLEOTIDE SEQUENCE [LARGE SCALE GENOMIC DNA]</scope>
    <source>
        <strain evidence="1 2">MAD-698-R-SB12</strain>
    </source>
</reference>
<evidence type="ECO:0000313" key="1">
    <source>
        <dbReference type="EMBL" id="OSX65369.1"/>
    </source>
</evidence>
<keyword evidence="2" id="KW-1185">Reference proteome</keyword>
<name>A0A1X6N9P1_9APHY</name>
<dbReference type="GeneID" id="36321781"/>
<gene>
    <name evidence="1" type="ORF">POSPLADRAFT_1032151</name>
</gene>
<sequence>MSERTPGEYVLPPPVSINVIPILGFADASKKPSFAPMHRQVCHVSKRVRGLDFRQIERYPLRERTRQLCIDMSEESFAYLARENASLGRQRIGLQALYCGMEHPGVPSASELWRSNARRLDASCPFVRYDVASRNPDGMQELLRIFCRCAVAFEACVGLTNKLGADTLLRPPLLRPAGLARTEKRRPDRSQLYSVGSVSCASGLTCGGILPAASSRRRHYYDIRLVGMIRDEGSRVCNGYMTWSATYRNAPVRLEAFPMQDSVAHGSSFHSRAQARLEIMDEEKQPSFCLHLQDVKRCENLLGVILTQASLIAPAFVSSYMVIRGYPGPRNLSSHGFFRIPRTYMHL</sequence>
<dbReference type="RefSeq" id="XP_024342163.1">
    <property type="nucleotide sequence ID" value="XM_024476830.1"/>
</dbReference>
<dbReference type="EMBL" id="KZ110593">
    <property type="protein sequence ID" value="OSX65369.1"/>
    <property type="molecule type" value="Genomic_DNA"/>
</dbReference>
<dbReference type="AlphaFoldDB" id="A0A1X6N9P1"/>
<accession>A0A1X6N9P1</accession>
<dbReference type="Proteomes" id="UP000194127">
    <property type="component" value="Unassembled WGS sequence"/>
</dbReference>
<protein>
    <submittedName>
        <fullName evidence="1">Uncharacterized protein</fullName>
    </submittedName>
</protein>
<proteinExistence type="predicted"/>
<evidence type="ECO:0000313" key="2">
    <source>
        <dbReference type="Proteomes" id="UP000194127"/>
    </source>
</evidence>
<organism evidence="1 2">
    <name type="scientific">Postia placenta MAD-698-R-SB12</name>
    <dbReference type="NCBI Taxonomy" id="670580"/>
    <lineage>
        <taxon>Eukaryota</taxon>
        <taxon>Fungi</taxon>
        <taxon>Dikarya</taxon>
        <taxon>Basidiomycota</taxon>
        <taxon>Agaricomycotina</taxon>
        <taxon>Agaricomycetes</taxon>
        <taxon>Polyporales</taxon>
        <taxon>Adustoporiaceae</taxon>
        <taxon>Rhodonia</taxon>
    </lineage>
</organism>